<evidence type="ECO:0000313" key="1">
    <source>
        <dbReference type="EMBL" id="KAH7836396.1"/>
    </source>
</evidence>
<gene>
    <name evidence="1" type="ORF">Vadar_000757</name>
</gene>
<keyword evidence="2" id="KW-1185">Reference proteome</keyword>
<name>A0ACB7X6S2_9ERIC</name>
<accession>A0ACB7X6S2</accession>
<sequence length="772" mass="89136">MKGLRETPVCSGRGSKVILDIALGFKLQATIKEGLYCFTKSSWCLQTSRTRSTEEYMHAALNFVEMANRNTGNLEKILCPCKCCRNMTHHTSKDVYEHLVINGMDPIYTTWFHHGEEPTAAQKPRQVEMSEAHNLYSAAYARDADHLEPLDKAREDNFAKELEDAETPLYSGCENYTKLSAIVTLYKIKAESGWTDESFTKLLASLHHMFPRDNAMLHSVKEVRKFLKTFELCYEKIDACVKDCCLFRKENAQLENCPKCGRSRWKVDAKTEKIVTGVPAKVLRYFPIIPKFQNMYRSLEMAKDLTWHSTHGSRDAMMRHPVDSPTWKTIDAKWPSFAADPRNLRLGLATDGFNPFGDLSSTYSCWPVMLVTYNLPPWLWMKKENVLLTLLIPGPKQPGNDIDVYLQPLIEDLKFLWSNGATIYDKFTGSTFTMRAILMWTMNDYPAFGNLAGCTTKGKNACPLCAFNTFSQWLKFSRKTVYMGHRRFLPLSHPFRKKKSWFDGKEEKGKKPRIMTGREISLALKDFENDWGKGGKKKRKREIEDKEMWKKRSIFFDLPYWEKLPVRHNLDVMHIIKNICESIIGTLLDMDGKSKDGLNARKDLQHLGIKHDLHPQDRGTKTYLPPASFTLSKAEKQIFCKRLFDLKVPDGYSSNIANCVDMEKLKITGLKSHDCHVLMLQLLPVALKGLLQPGPRNAIFRLCAFFNRLCKKVIDSEEIAFLEDEIVETLCMFERFFPPSFFDIMVHLPIHLGREARLSGPVQYRWMYLFER</sequence>
<organism evidence="1 2">
    <name type="scientific">Vaccinium darrowii</name>
    <dbReference type="NCBI Taxonomy" id="229202"/>
    <lineage>
        <taxon>Eukaryota</taxon>
        <taxon>Viridiplantae</taxon>
        <taxon>Streptophyta</taxon>
        <taxon>Embryophyta</taxon>
        <taxon>Tracheophyta</taxon>
        <taxon>Spermatophyta</taxon>
        <taxon>Magnoliopsida</taxon>
        <taxon>eudicotyledons</taxon>
        <taxon>Gunneridae</taxon>
        <taxon>Pentapetalae</taxon>
        <taxon>asterids</taxon>
        <taxon>Ericales</taxon>
        <taxon>Ericaceae</taxon>
        <taxon>Vaccinioideae</taxon>
        <taxon>Vaccinieae</taxon>
        <taxon>Vaccinium</taxon>
    </lineage>
</organism>
<dbReference type="EMBL" id="CM037156">
    <property type="protein sequence ID" value="KAH7836396.1"/>
    <property type="molecule type" value="Genomic_DNA"/>
</dbReference>
<reference evidence="1 2" key="1">
    <citation type="journal article" date="2021" name="Hortic Res">
        <title>High-quality reference genome and annotation aids understanding of berry development for evergreen blueberry (Vaccinium darrowii).</title>
        <authorList>
            <person name="Yu J."/>
            <person name="Hulse-Kemp A.M."/>
            <person name="Babiker E."/>
            <person name="Staton M."/>
        </authorList>
    </citation>
    <scope>NUCLEOTIDE SEQUENCE [LARGE SCALE GENOMIC DNA]</scope>
    <source>
        <strain evidence="2">cv. NJ 8807/NJ 8810</strain>
        <tissue evidence="1">Young leaf</tissue>
    </source>
</reference>
<dbReference type="Proteomes" id="UP000828048">
    <property type="component" value="Chromosome 6"/>
</dbReference>
<evidence type="ECO:0000313" key="2">
    <source>
        <dbReference type="Proteomes" id="UP000828048"/>
    </source>
</evidence>
<proteinExistence type="predicted"/>
<protein>
    <submittedName>
        <fullName evidence="1">Uncharacterized protein</fullName>
    </submittedName>
</protein>
<comment type="caution">
    <text evidence="1">The sequence shown here is derived from an EMBL/GenBank/DDBJ whole genome shotgun (WGS) entry which is preliminary data.</text>
</comment>